<dbReference type="PRINTS" id="PR01490">
    <property type="entry name" value="RTXTOXIND"/>
</dbReference>
<evidence type="ECO:0000313" key="10">
    <source>
        <dbReference type="Proteomes" id="UP001596023"/>
    </source>
</evidence>
<dbReference type="InterPro" id="IPR050739">
    <property type="entry name" value="MFP"/>
</dbReference>
<dbReference type="InterPro" id="IPR058982">
    <property type="entry name" value="Beta-barrel_AprE"/>
</dbReference>
<organism evidence="9 10">
    <name type="scientific">Dysgonomonas termitidis</name>
    <dbReference type="NCBI Taxonomy" id="1516126"/>
    <lineage>
        <taxon>Bacteria</taxon>
        <taxon>Pseudomonadati</taxon>
        <taxon>Bacteroidota</taxon>
        <taxon>Bacteroidia</taxon>
        <taxon>Bacteroidales</taxon>
        <taxon>Dysgonomonadaceae</taxon>
        <taxon>Dysgonomonas</taxon>
    </lineage>
</organism>
<name>A0ABV9KXD5_9BACT</name>
<evidence type="ECO:0000256" key="2">
    <source>
        <dbReference type="ARBA" id="ARBA00022692"/>
    </source>
</evidence>
<dbReference type="Pfam" id="PF25917">
    <property type="entry name" value="BSH_RND"/>
    <property type="match status" value="1"/>
</dbReference>
<dbReference type="PANTHER" id="PTHR30386">
    <property type="entry name" value="MEMBRANE FUSION SUBUNIT OF EMRAB-TOLC MULTIDRUG EFFLUX PUMP"/>
    <property type="match status" value="1"/>
</dbReference>
<feature type="coiled-coil region" evidence="5">
    <location>
        <begin position="230"/>
        <end position="257"/>
    </location>
</feature>
<dbReference type="PANTHER" id="PTHR30386:SF26">
    <property type="entry name" value="TRANSPORT PROTEIN COMB"/>
    <property type="match status" value="1"/>
</dbReference>
<comment type="subcellular location">
    <subcellularLocation>
        <location evidence="1">Membrane</location>
        <topology evidence="1">Single-pass membrane protein</topology>
    </subcellularLocation>
</comment>
<evidence type="ECO:0000256" key="6">
    <source>
        <dbReference type="SAM" id="Phobius"/>
    </source>
</evidence>
<dbReference type="RefSeq" id="WP_379997613.1">
    <property type="nucleotide sequence ID" value="NZ_JBHSGN010000084.1"/>
</dbReference>
<dbReference type="Gene3D" id="2.40.50.100">
    <property type="match status" value="1"/>
</dbReference>
<feature type="transmembrane region" description="Helical" evidence="6">
    <location>
        <begin position="27"/>
        <end position="49"/>
    </location>
</feature>
<proteinExistence type="predicted"/>
<evidence type="ECO:0000256" key="3">
    <source>
        <dbReference type="ARBA" id="ARBA00022989"/>
    </source>
</evidence>
<feature type="domain" description="AprE-like beta-barrel" evidence="8">
    <location>
        <begin position="330"/>
        <end position="413"/>
    </location>
</feature>
<evidence type="ECO:0000259" key="7">
    <source>
        <dbReference type="Pfam" id="PF25917"/>
    </source>
</evidence>
<keyword evidence="5" id="KW-0175">Coiled coil</keyword>
<reference evidence="10" key="1">
    <citation type="journal article" date="2019" name="Int. J. Syst. Evol. Microbiol.">
        <title>The Global Catalogue of Microorganisms (GCM) 10K type strain sequencing project: providing services to taxonomists for standard genome sequencing and annotation.</title>
        <authorList>
            <consortium name="The Broad Institute Genomics Platform"/>
            <consortium name="The Broad Institute Genome Sequencing Center for Infectious Disease"/>
            <person name="Wu L."/>
            <person name="Ma J."/>
        </authorList>
    </citation>
    <scope>NUCLEOTIDE SEQUENCE [LARGE SCALE GENOMIC DNA]</scope>
    <source>
        <strain evidence="10">CCUG 66188</strain>
    </source>
</reference>
<feature type="domain" description="Multidrug resistance protein MdtA-like barrel-sandwich hybrid" evidence="7">
    <location>
        <begin position="69"/>
        <end position="314"/>
    </location>
</feature>
<keyword evidence="2 6" id="KW-0812">Transmembrane</keyword>
<keyword evidence="3 6" id="KW-1133">Transmembrane helix</keyword>
<evidence type="ECO:0000259" key="8">
    <source>
        <dbReference type="Pfam" id="PF26002"/>
    </source>
</evidence>
<evidence type="ECO:0000256" key="4">
    <source>
        <dbReference type="ARBA" id="ARBA00023136"/>
    </source>
</evidence>
<comment type="caution">
    <text evidence="9">The sequence shown here is derived from an EMBL/GenBank/DDBJ whole genome shotgun (WGS) entry which is preliminary data.</text>
</comment>
<evidence type="ECO:0000256" key="1">
    <source>
        <dbReference type="ARBA" id="ARBA00004167"/>
    </source>
</evidence>
<gene>
    <name evidence="9" type="ORF">ACFO6W_14480</name>
</gene>
<sequence>MAEGKEKEVELRSEEFQEVLGDIPPWILRWGITMLATIIIIILVGSSIFKYPDIISSTMTLTGTTPPAAIVAKVSGKLTELNIKDNQIVKAGDYLAVIENPANTKDILSLKKYLIGIDKGLDTINTLPPKEMNLGSVQGIYSSFYIIISDYIQFKQQDYYLKKIDLMGDRIKRNEVYYTNMLRQKSIIEEQLKLIKLQYARDSTLNKKGVLSNEEFEKSQNQSLQGRLSLENMSSTLENMQIQIAQMHEDLLDTENQYIEKKNTLETQIKTYLTQLLTEIQTWEINNVLIAPVNGKVTFTTYWVANQNITVGDEIFNIIPTDKGEIIGKASLPIARSGKVKIGQKVNIRFENFPDNEFGIVRGIVQNISLVPSKGKDGNNYIVEIKLPEGLLTTYNKELPYLPEMQAQGDIITEDISLLERFFMPIRRVFKENI</sequence>
<dbReference type="Pfam" id="PF26002">
    <property type="entry name" value="Beta-barrel_AprE"/>
    <property type="match status" value="1"/>
</dbReference>
<dbReference type="Gene3D" id="2.40.30.170">
    <property type="match status" value="1"/>
</dbReference>
<dbReference type="InterPro" id="IPR058625">
    <property type="entry name" value="MdtA-like_BSH"/>
</dbReference>
<evidence type="ECO:0000256" key="5">
    <source>
        <dbReference type="SAM" id="Coils"/>
    </source>
</evidence>
<keyword evidence="10" id="KW-1185">Reference proteome</keyword>
<dbReference type="EMBL" id="JBHSGN010000084">
    <property type="protein sequence ID" value="MFC4674907.1"/>
    <property type="molecule type" value="Genomic_DNA"/>
</dbReference>
<accession>A0ABV9KXD5</accession>
<keyword evidence="4 6" id="KW-0472">Membrane</keyword>
<dbReference type="Proteomes" id="UP001596023">
    <property type="component" value="Unassembled WGS sequence"/>
</dbReference>
<protein>
    <submittedName>
        <fullName evidence="9">HlyD family secretion protein</fullName>
    </submittedName>
</protein>
<evidence type="ECO:0000313" key="9">
    <source>
        <dbReference type="EMBL" id="MFC4674907.1"/>
    </source>
</evidence>